<evidence type="ECO:0000256" key="2">
    <source>
        <dbReference type="ARBA" id="ARBA00022452"/>
    </source>
</evidence>
<keyword evidence="2" id="KW-0812">Transmembrane</keyword>
<dbReference type="GO" id="GO:0019867">
    <property type="term" value="C:outer membrane"/>
    <property type="evidence" value="ECO:0007669"/>
    <property type="project" value="InterPro"/>
</dbReference>
<proteinExistence type="predicted"/>
<comment type="subcellular location">
    <subcellularLocation>
        <location evidence="1">Membrane</location>
    </subcellularLocation>
</comment>
<dbReference type="PANTHER" id="PTHR12815">
    <property type="entry name" value="SORTING AND ASSEMBLY MACHINERY SAMM50 PROTEIN FAMILY MEMBER"/>
    <property type="match status" value="1"/>
</dbReference>
<dbReference type="Gene3D" id="2.40.160.50">
    <property type="entry name" value="membrane protein fhac: a member of the omp85/tpsb transporter family"/>
    <property type="match status" value="1"/>
</dbReference>
<dbReference type="Gene3D" id="3.10.20.310">
    <property type="entry name" value="membrane protein fhac"/>
    <property type="match status" value="1"/>
</dbReference>
<feature type="domain" description="POTRA" evidence="5">
    <location>
        <begin position="243"/>
        <end position="310"/>
    </location>
</feature>
<reference evidence="6 7" key="1">
    <citation type="submission" date="2017-02" db="EMBL/GenBank/DDBJ databases">
        <authorList>
            <person name="Peterson S.W."/>
        </authorList>
    </citation>
    <scope>NUCLEOTIDE SEQUENCE [LARGE SCALE GENOMIC DNA]</scope>
    <source>
        <strain evidence="6 7">USBA 369</strain>
    </source>
</reference>
<dbReference type="PANTHER" id="PTHR12815:SF42">
    <property type="entry name" value="BACTERIAL SURFACE ANTIGEN (D15) DOMAIN-CONTAINING PROTEIN"/>
    <property type="match status" value="1"/>
</dbReference>
<dbReference type="STRING" id="1365950.SAMN05428963_104227"/>
<dbReference type="Pfam" id="PF07244">
    <property type="entry name" value="POTRA"/>
    <property type="match status" value="1"/>
</dbReference>
<dbReference type="AlphaFoldDB" id="A0A1T4PXG5"/>
<evidence type="ECO:0000259" key="4">
    <source>
        <dbReference type="Pfam" id="PF01103"/>
    </source>
</evidence>
<organism evidence="6 7">
    <name type="scientific">Consotaella salsifontis</name>
    <dbReference type="NCBI Taxonomy" id="1365950"/>
    <lineage>
        <taxon>Bacteria</taxon>
        <taxon>Pseudomonadati</taxon>
        <taxon>Pseudomonadota</taxon>
        <taxon>Alphaproteobacteria</taxon>
        <taxon>Hyphomicrobiales</taxon>
        <taxon>Aurantimonadaceae</taxon>
        <taxon>Consotaella</taxon>
    </lineage>
</organism>
<feature type="domain" description="Bacterial surface antigen (D15)" evidence="4">
    <location>
        <begin position="337"/>
        <end position="654"/>
    </location>
</feature>
<accession>A0A1T4PXG5</accession>
<evidence type="ECO:0000256" key="1">
    <source>
        <dbReference type="ARBA" id="ARBA00004370"/>
    </source>
</evidence>
<name>A0A1T4PXG5_9HYPH</name>
<dbReference type="Proteomes" id="UP000190135">
    <property type="component" value="Unassembled WGS sequence"/>
</dbReference>
<keyword evidence="2" id="KW-1134">Transmembrane beta strand</keyword>
<protein>
    <submittedName>
        <fullName evidence="6">Autotransporter secretion outer membrane protein TamA</fullName>
    </submittedName>
</protein>
<keyword evidence="3" id="KW-0472">Membrane</keyword>
<sequence length="654" mass="70405">MRACESHSTSFHRASLVIAGLIAAFAWIAPQPARAFELFGMKFFDSDQEDEAVLEPVNYKVTLDVDPADKDLRKKLEAASLLVADEEKPVSGSLGLLSKARNDRKRLVAALYESAHYDGLVNIFIEGRDIADLAPDATFDTSGSVPVQIIVQPGQTYTLGSIDISANGVPIDPAPYELSSGGNANSDHLLDAEAHVLQDLRNEGRPFVAVTSRDVTADAATGRLDYRIAISPGDPEPFGLTWVEGAKAVDPGFIAYMAGIKPGSTFSPEMLDAARQRLVKLGVFSSVSVTPASATADDGTLPVQIEVAERKFHYFGVGGTYSSTEGAGFKAYWGDRNLFGRAENLRLEANVSRIGASDRNDDTNFDPGEIDYDVSAVFKKPGVLGPDSVYVGSVEALIEHPLAYDRESLAATSGVQYELSKTQTVEVSLRGEYEKLTDYLGTDEFYLLSLPTTYTFDGRDDKLNPTEGVFAKVYVEPTYDFNSSVAFVKARGDISGYVSFTDSDRFILAGRLAYGAIFGADRLDVPNDRRFYAGGGGSVRGYAFQSISPYFPAEAEPGRDSEFEDTPSGGLSLFEASAEARIGVTEKIQIVPFVDAGLASDDIVPDFSDLKLGVGVGARYLTSFGPVRVDVAFPLDRGPHDDSFGIYAGIGQAF</sequence>
<dbReference type="EMBL" id="FUXL01000004">
    <property type="protein sequence ID" value="SJZ96189.1"/>
    <property type="molecule type" value="Genomic_DNA"/>
</dbReference>
<evidence type="ECO:0000313" key="7">
    <source>
        <dbReference type="Proteomes" id="UP000190135"/>
    </source>
</evidence>
<evidence type="ECO:0000256" key="3">
    <source>
        <dbReference type="ARBA" id="ARBA00023136"/>
    </source>
</evidence>
<dbReference type="Pfam" id="PF01103">
    <property type="entry name" value="Omp85"/>
    <property type="match status" value="1"/>
</dbReference>
<keyword evidence="7" id="KW-1185">Reference proteome</keyword>
<evidence type="ECO:0000259" key="5">
    <source>
        <dbReference type="Pfam" id="PF07244"/>
    </source>
</evidence>
<dbReference type="InterPro" id="IPR000184">
    <property type="entry name" value="Bac_surfAg_D15"/>
</dbReference>
<gene>
    <name evidence="6" type="ORF">SAMN05428963_104227</name>
</gene>
<dbReference type="InterPro" id="IPR039910">
    <property type="entry name" value="D15-like"/>
</dbReference>
<dbReference type="InterPro" id="IPR010827">
    <property type="entry name" value="BamA/TamA_POTRA"/>
</dbReference>
<evidence type="ECO:0000313" key="6">
    <source>
        <dbReference type="EMBL" id="SJZ96189.1"/>
    </source>
</evidence>